<accession>A0ACB8V9J6</accession>
<comment type="caution">
    <text evidence="1">The sequence shown here is derived from an EMBL/GenBank/DDBJ whole genome shotgun (WGS) entry which is preliminary data.</text>
</comment>
<gene>
    <name evidence="1" type="ORF">L3Q82_005584</name>
</gene>
<keyword evidence="2" id="KW-1185">Reference proteome</keyword>
<protein>
    <submittedName>
        <fullName evidence="1">Uncharacterized protein</fullName>
    </submittedName>
</protein>
<reference evidence="1" key="1">
    <citation type="submission" date="2022-04" db="EMBL/GenBank/DDBJ databases">
        <title>Jade perch genome.</title>
        <authorList>
            <person name="Chao B."/>
        </authorList>
    </citation>
    <scope>NUCLEOTIDE SEQUENCE</scope>
    <source>
        <strain evidence="1">CB-2022</strain>
    </source>
</reference>
<sequence length="330" mass="37277">MDLPLRVVSLLGGPVPFRAEPAGSSHQALRSEPLTQAWLRMSYADFLQQFSRLDICNLTPDTLSSDEVGRWSFGEFEGMWRVGSTAWRLQELPSSSSGWRTWMVDDEPHDGEDGCTVLIGLMQKDARRERRFGRDLNSIGFAIYEVPDEFKGCSNVHLGPNVLLRRAAVARSQTFTNLREVCDRFKLPPGEYAIIPSTFEPHRKGSFILRVFTEKQAHSSPMEEDVNADVHEDSEISAFELQQILDKVVAQSESNITEPRFKVTRLFCWFNNICLSFCLSVCSPVCLSVCLSEGSDVKTDGFSLQTCRNIISLLDGRQVQADRQRQTVSR</sequence>
<dbReference type="Proteomes" id="UP000831701">
    <property type="component" value="Chromosome 23"/>
</dbReference>
<evidence type="ECO:0000313" key="2">
    <source>
        <dbReference type="Proteomes" id="UP000831701"/>
    </source>
</evidence>
<evidence type="ECO:0000313" key="1">
    <source>
        <dbReference type="EMBL" id="KAI3352233.1"/>
    </source>
</evidence>
<dbReference type="EMBL" id="CM041553">
    <property type="protein sequence ID" value="KAI3352233.1"/>
    <property type="molecule type" value="Genomic_DNA"/>
</dbReference>
<organism evidence="1 2">
    <name type="scientific">Scortum barcoo</name>
    <name type="common">barcoo grunter</name>
    <dbReference type="NCBI Taxonomy" id="214431"/>
    <lineage>
        <taxon>Eukaryota</taxon>
        <taxon>Metazoa</taxon>
        <taxon>Chordata</taxon>
        <taxon>Craniata</taxon>
        <taxon>Vertebrata</taxon>
        <taxon>Euteleostomi</taxon>
        <taxon>Actinopterygii</taxon>
        <taxon>Neopterygii</taxon>
        <taxon>Teleostei</taxon>
        <taxon>Neoteleostei</taxon>
        <taxon>Acanthomorphata</taxon>
        <taxon>Eupercaria</taxon>
        <taxon>Centrarchiformes</taxon>
        <taxon>Terapontoidei</taxon>
        <taxon>Terapontidae</taxon>
        <taxon>Scortum</taxon>
    </lineage>
</organism>
<proteinExistence type="predicted"/>
<name>A0ACB8V9J6_9TELE</name>